<keyword evidence="4" id="KW-1185">Reference proteome</keyword>
<sequence length="154" mass="17024">MTADPAPDMTAADRTLATQRLLPAAPAQVWQALTDPAQLARWWGPAGFSNEVQHCDLREGGTWHFWMVAPDGQRYWNECRFTTLQPERHWALAHTVAPHFTLSLTLAAEGSGTRLHWAQCFETAALRQGLEGICRPANEQNLDRLAALLAAPAA</sequence>
<comment type="caution">
    <text evidence="3">The sequence shown here is derived from an EMBL/GenBank/DDBJ whole genome shotgun (WGS) entry which is preliminary data.</text>
</comment>
<dbReference type="Gene3D" id="3.30.530.20">
    <property type="match status" value="1"/>
</dbReference>
<reference evidence="3 4" key="1">
    <citation type="submission" date="2024-08" db="EMBL/GenBank/DDBJ databases">
        <authorList>
            <person name="Lu H."/>
        </authorList>
    </citation>
    <scope>NUCLEOTIDE SEQUENCE [LARGE SCALE GENOMIC DNA]</scope>
    <source>
        <strain evidence="3 4">BYS87W</strain>
    </source>
</reference>
<comment type="similarity">
    <text evidence="1">Belongs to the AHA1 family.</text>
</comment>
<evidence type="ECO:0000259" key="2">
    <source>
        <dbReference type="Pfam" id="PF08327"/>
    </source>
</evidence>
<dbReference type="InterPro" id="IPR023393">
    <property type="entry name" value="START-like_dom_sf"/>
</dbReference>
<gene>
    <name evidence="3" type="ORF">ACG01O_10645</name>
</gene>
<dbReference type="SUPFAM" id="SSF55961">
    <property type="entry name" value="Bet v1-like"/>
    <property type="match status" value="1"/>
</dbReference>
<evidence type="ECO:0000313" key="3">
    <source>
        <dbReference type="EMBL" id="MFG6467064.1"/>
    </source>
</evidence>
<name>A0ABW7GZ21_9BURK</name>
<evidence type="ECO:0000313" key="4">
    <source>
        <dbReference type="Proteomes" id="UP001606303"/>
    </source>
</evidence>
<proteinExistence type="inferred from homology"/>
<dbReference type="RefSeq" id="WP_394384295.1">
    <property type="nucleotide sequence ID" value="NZ_JBIGIB010000003.1"/>
</dbReference>
<accession>A0ABW7GZ21</accession>
<dbReference type="Proteomes" id="UP001606303">
    <property type="component" value="Unassembled WGS sequence"/>
</dbReference>
<dbReference type="InterPro" id="IPR013538">
    <property type="entry name" value="ASHA1/2-like_C"/>
</dbReference>
<protein>
    <submittedName>
        <fullName evidence="3">SRPBCC domain-containing protein</fullName>
    </submittedName>
</protein>
<feature type="domain" description="Activator of Hsp90 ATPase homologue 1/2-like C-terminal" evidence="2">
    <location>
        <begin position="24"/>
        <end position="149"/>
    </location>
</feature>
<organism evidence="3 4">
    <name type="scientific">Pelomonas baiyunensis</name>
    <dbReference type="NCBI Taxonomy" id="3299026"/>
    <lineage>
        <taxon>Bacteria</taxon>
        <taxon>Pseudomonadati</taxon>
        <taxon>Pseudomonadota</taxon>
        <taxon>Betaproteobacteria</taxon>
        <taxon>Burkholderiales</taxon>
        <taxon>Sphaerotilaceae</taxon>
        <taxon>Roseateles</taxon>
    </lineage>
</organism>
<dbReference type="Pfam" id="PF08327">
    <property type="entry name" value="AHSA1"/>
    <property type="match status" value="1"/>
</dbReference>
<evidence type="ECO:0000256" key="1">
    <source>
        <dbReference type="ARBA" id="ARBA00006817"/>
    </source>
</evidence>
<dbReference type="EMBL" id="JBIGIB010000003">
    <property type="protein sequence ID" value="MFG6467064.1"/>
    <property type="molecule type" value="Genomic_DNA"/>
</dbReference>